<gene>
    <name evidence="1" type="ORF">Tcan_18624</name>
</gene>
<reference evidence="1 2" key="1">
    <citation type="submission" date="2014-11" db="EMBL/GenBank/DDBJ databases">
        <title>Genetic blueprint of the zoonotic pathogen Toxocara canis.</title>
        <authorList>
            <person name="Zhu X.-Q."/>
            <person name="Korhonen P.K."/>
            <person name="Cai H."/>
            <person name="Young N.D."/>
            <person name="Nejsum P."/>
            <person name="von Samson-Himmelstjerna G."/>
            <person name="Boag P.R."/>
            <person name="Tan P."/>
            <person name="Li Q."/>
            <person name="Min J."/>
            <person name="Yang Y."/>
            <person name="Wang X."/>
            <person name="Fang X."/>
            <person name="Hall R.S."/>
            <person name="Hofmann A."/>
            <person name="Sternberg P.W."/>
            <person name="Jex A.R."/>
            <person name="Gasser R.B."/>
        </authorList>
    </citation>
    <scope>NUCLEOTIDE SEQUENCE [LARGE SCALE GENOMIC DNA]</scope>
    <source>
        <strain evidence="1">PN_DK_2014</strain>
    </source>
</reference>
<dbReference type="Proteomes" id="UP000031036">
    <property type="component" value="Unassembled WGS sequence"/>
</dbReference>
<sequence length="115" mass="12626">MKSTNILVVCFTKSDDRYYLGQKTRANASPKPLIAQNFRLYHKVGEESTSGLSIIKKLTESDLAYPLTHIDDTLANVFTSVFELFVDEASTIQASNGCVAGEASVFPQLLADDHP</sequence>
<organism evidence="1 2">
    <name type="scientific">Toxocara canis</name>
    <name type="common">Canine roundworm</name>
    <dbReference type="NCBI Taxonomy" id="6265"/>
    <lineage>
        <taxon>Eukaryota</taxon>
        <taxon>Metazoa</taxon>
        <taxon>Ecdysozoa</taxon>
        <taxon>Nematoda</taxon>
        <taxon>Chromadorea</taxon>
        <taxon>Rhabditida</taxon>
        <taxon>Spirurina</taxon>
        <taxon>Ascaridomorpha</taxon>
        <taxon>Ascaridoidea</taxon>
        <taxon>Toxocaridae</taxon>
        <taxon>Toxocara</taxon>
    </lineage>
</organism>
<accession>A0A0B2US61</accession>
<protein>
    <submittedName>
        <fullName evidence="1">Uncharacterized protein</fullName>
    </submittedName>
</protein>
<dbReference type="AlphaFoldDB" id="A0A0B2US61"/>
<name>A0A0B2US61_TOXCA</name>
<comment type="caution">
    <text evidence="1">The sequence shown here is derived from an EMBL/GenBank/DDBJ whole genome shotgun (WGS) entry which is preliminary data.</text>
</comment>
<dbReference type="EMBL" id="JPKZ01003006">
    <property type="protein sequence ID" value="KHN73831.1"/>
    <property type="molecule type" value="Genomic_DNA"/>
</dbReference>
<evidence type="ECO:0000313" key="2">
    <source>
        <dbReference type="Proteomes" id="UP000031036"/>
    </source>
</evidence>
<proteinExistence type="predicted"/>
<evidence type="ECO:0000313" key="1">
    <source>
        <dbReference type="EMBL" id="KHN73831.1"/>
    </source>
</evidence>
<keyword evidence="2" id="KW-1185">Reference proteome</keyword>